<dbReference type="GO" id="GO:0003723">
    <property type="term" value="F:RNA binding"/>
    <property type="evidence" value="ECO:0007669"/>
    <property type="project" value="UniProtKB-UniRule"/>
</dbReference>
<keyword evidence="4 6" id="KW-0694">RNA-binding</keyword>
<dbReference type="GO" id="GO:0010468">
    <property type="term" value="P:regulation of gene expression"/>
    <property type="evidence" value="ECO:0007669"/>
    <property type="project" value="TreeGrafter"/>
</dbReference>
<dbReference type="GO" id="GO:0000178">
    <property type="term" value="C:exosome (RNase complex)"/>
    <property type="evidence" value="ECO:0007669"/>
    <property type="project" value="TreeGrafter"/>
</dbReference>
<keyword evidence="9" id="KW-1185">Reference proteome</keyword>
<comment type="subcellular location">
    <subcellularLocation>
        <location evidence="1 6">Nucleus</location>
    </subcellularLocation>
</comment>
<dbReference type="AlphaFoldDB" id="A0A1V8SNX6"/>
<evidence type="ECO:0000256" key="5">
    <source>
        <dbReference type="ARBA" id="ARBA00023242"/>
    </source>
</evidence>
<dbReference type="OrthoDB" id="1421013at2759"/>
<dbReference type="GO" id="GO:0005730">
    <property type="term" value="C:nucleolus"/>
    <property type="evidence" value="ECO:0007669"/>
    <property type="project" value="TreeGrafter"/>
</dbReference>
<dbReference type="InterPro" id="IPR011082">
    <property type="entry name" value="Exosome-assoc_fac/DNA_repair"/>
</dbReference>
<evidence type="ECO:0000313" key="8">
    <source>
        <dbReference type="EMBL" id="OQO00671.1"/>
    </source>
</evidence>
<comment type="caution">
    <text evidence="8">The sequence shown here is derived from an EMBL/GenBank/DDBJ whole genome shotgun (WGS) entry which is preliminary data.</text>
</comment>
<reference evidence="9" key="1">
    <citation type="submission" date="2017-03" db="EMBL/GenBank/DDBJ databases">
        <title>Genomes of endolithic fungi from Antarctica.</title>
        <authorList>
            <person name="Coleine C."/>
            <person name="Masonjones S."/>
            <person name="Stajich J.E."/>
        </authorList>
    </citation>
    <scope>NUCLEOTIDE SEQUENCE [LARGE SCALE GENOMIC DNA]</scope>
    <source>
        <strain evidence="9">CCFEE 5527</strain>
    </source>
</reference>
<gene>
    <name evidence="8" type="ORF">B0A48_13161</name>
</gene>
<evidence type="ECO:0000256" key="2">
    <source>
        <dbReference type="ARBA" id="ARBA00009154"/>
    </source>
</evidence>
<evidence type="ECO:0000256" key="6">
    <source>
        <dbReference type="RuleBase" id="RU368003"/>
    </source>
</evidence>
<accession>A0A1V8SNX6</accession>
<keyword evidence="3 6" id="KW-0698">rRNA processing</keyword>
<dbReference type="PANTHER" id="PTHR15341">
    <property type="entry name" value="SUN-COR STEROID HORMONE RECEPTOR CO-REPRESSOR"/>
    <property type="match status" value="1"/>
</dbReference>
<feature type="region of interest" description="Disordered" evidence="7">
    <location>
        <begin position="146"/>
        <end position="255"/>
    </location>
</feature>
<evidence type="ECO:0000256" key="7">
    <source>
        <dbReference type="SAM" id="MobiDB-lite"/>
    </source>
</evidence>
<evidence type="ECO:0000313" key="9">
    <source>
        <dbReference type="Proteomes" id="UP000192596"/>
    </source>
</evidence>
<name>A0A1V8SNX6_9PEZI</name>
<evidence type="ECO:0000256" key="3">
    <source>
        <dbReference type="ARBA" id="ARBA00022552"/>
    </source>
</evidence>
<keyword evidence="5 6" id="KW-0539">Nucleus</keyword>
<feature type="compositionally biased region" description="Basic and acidic residues" evidence="7">
    <location>
        <begin position="239"/>
        <end position="255"/>
    </location>
</feature>
<proteinExistence type="inferred from homology"/>
<dbReference type="Pfam" id="PF04000">
    <property type="entry name" value="Sas10_Utp3"/>
    <property type="match status" value="1"/>
</dbReference>
<dbReference type="PANTHER" id="PTHR15341:SF3">
    <property type="entry name" value="NUCLEAR NUCLEIC ACID-BINDING PROTEIN C1D"/>
    <property type="match status" value="1"/>
</dbReference>
<dbReference type="STRING" id="1507870.A0A1V8SNX6"/>
<dbReference type="InParanoid" id="A0A1V8SNX6"/>
<evidence type="ECO:0000256" key="1">
    <source>
        <dbReference type="ARBA" id="ARBA00004123"/>
    </source>
</evidence>
<dbReference type="EMBL" id="NAJO01000034">
    <property type="protein sequence ID" value="OQO00671.1"/>
    <property type="molecule type" value="Genomic_DNA"/>
</dbReference>
<evidence type="ECO:0000256" key="4">
    <source>
        <dbReference type="ARBA" id="ARBA00022884"/>
    </source>
</evidence>
<dbReference type="GO" id="GO:0003677">
    <property type="term" value="F:DNA binding"/>
    <property type="evidence" value="ECO:0007669"/>
    <property type="project" value="TreeGrafter"/>
</dbReference>
<comment type="similarity">
    <text evidence="2 6">Belongs to the C1D family.</text>
</comment>
<dbReference type="InterPro" id="IPR007146">
    <property type="entry name" value="Sas10/Utp3/C1D"/>
</dbReference>
<sequence length="255" mass="27719">MDTISPLLEDLTSSIDDLESALLPLLTTPTSTLSSKLPLLDKAKLHVLTTYALDSLLFSLLKVNGTDTKTHPISTEIARVKSYFGKISEVEKGPEERRMVVDKEAAGRFVRAGLAGNDAKGVKRGVDGVPKHLKFSDQDTVAVAKATDLESTDDESAETGSKGKMDKKAAKRKRRLESKMARQSPVEGVEESGNSVLSTGTSTPALLPGLGVIRDQSMTETTVLKDEGSSKKKKKRKTRAEMQEKGEDEIMREML</sequence>
<dbReference type="Proteomes" id="UP000192596">
    <property type="component" value="Unassembled WGS sequence"/>
</dbReference>
<comment type="function">
    <text evidence="6">Required for exosome-dependent processing of pre-rRNA and small nucleolar RNA (snRNA) precursors. Involved in processing of 35S pre-rRNA at the A0, A1 and A2 sites.</text>
</comment>
<protein>
    <recommendedName>
        <fullName evidence="6">Exosome complex protein</fullName>
    </recommendedName>
</protein>
<dbReference type="GO" id="GO:0000460">
    <property type="term" value="P:maturation of 5.8S rRNA"/>
    <property type="evidence" value="ECO:0007669"/>
    <property type="project" value="TreeGrafter"/>
</dbReference>
<feature type="compositionally biased region" description="Polar residues" evidence="7">
    <location>
        <begin position="192"/>
        <end position="204"/>
    </location>
</feature>
<organism evidence="8 9">
    <name type="scientific">Cryoendolithus antarcticus</name>
    <dbReference type="NCBI Taxonomy" id="1507870"/>
    <lineage>
        <taxon>Eukaryota</taxon>
        <taxon>Fungi</taxon>
        <taxon>Dikarya</taxon>
        <taxon>Ascomycota</taxon>
        <taxon>Pezizomycotina</taxon>
        <taxon>Dothideomycetes</taxon>
        <taxon>Dothideomycetidae</taxon>
        <taxon>Cladosporiales</taxon>
        <taxon>Cladosporiaceae</taxon>
        <taxon>Cryoendolithus</taxon>
    </lineage>
</organism>